<sequence length="381" mass="44104">MAPLKEATDALNRAGDARKRKKNPRVERVKKSIRDYGGGRRLANRDIAYYTLYLAEYRQLLEDIRNDEDLKYIFDNELRYEYTADNRGKNNKREKQFAIRMPTYIHEFLLDEIDTVMKVRREAIRRGAALCEARLCTRPRCTNGNTRSLAERLLGYRNGIIKPSLTTSRNEKDEKSPDLSYRYSDGKLSSDGVGKNPGLVIEVGWSQKSSELKKKCEWYIENSNGWTRTVIGVDLYDLYRCYPVSKTRPKGFSKLRQIEAIEKDVANMAEASRRRKACGKIYVWRAEIDSRTNKAIAILDENAPTIFRDQYGKPADRVAFQLSLEDFISARDIERIGAFHNVDFSVKSKQLCDIFDIALKEQVLSDRIMEEAEEEEGSQEK</sequence>
<gene>
    <name evidence="1" type="ORF">O1611_g8716</name>
</gene>
<evidence type="ECO:0000313" key="1">
    <source>
        <dbReference type="EMBL" id="KAJ8124924.1"/>
    </source>
</evidence>
<dbReference type="Proteomes" id="UP001153332">
    <property type="component" value="Unassembled WGS sequence"/>
</dbReference>
<proteinExistence type="predicted"/>
<dbReference type="EMBL" id="JAPUUL010002673">
    <property type="protein sequence ID" value="KAJ8124924.1"/>
    <property type="molecule type" value="Genomic_DNA"/>
</dbReference>
<comment type="caution">
    <text evidence="1">The sequence shown here is derived from an EMBL/GenBank/DDBJ whole genome shotgun (WGS) entry which is preliminary data.</text>
</comment>
<name>A0ACC2JBR8_9PEZI</name>
<evidence type="ECO:0000313" key="2">
    <source>
        <dbReference type="Proteomes" id="UP001153332"/>
    </source>
</evidence>
<protein>
    <submittedName>
        <fullName evidence="1">Uncharacterized protein</fullName>
    </submittedName>
</protein>
<reference evidence="1" key="1">
    <citation type="submission" date="2022-12" db="EMBL/GenBank/DDBJ databases">
        <title>Genome Sequence of Lasiodiplodia mahajangana.</title>
        <authorList>
            <person name="Buettner E."/>
        </authorList>
    </citation>
    <scope>NUCLEOTIDE SEQUENCE</scope>
    <source>
        <strain evidence="1">VT137</strain>
    </source>
</reference>
<keyword evidence="2" id="KW-1185">Reference proteome</keyword>
<accession>A0ACC2JBR8</accession>
<organism evidence="1 2">
    <name type="scientific">Lasiodiplodia mahajangana</name>
    <dbReference type="NCBI Taxonomy" id="1108764"/>
    <lineage>
        <taxon>Eukaryota</taxon>
        <taxon>Fungi</taxon>
        <taxon>Dikarya</taxon>
        <taxon>Ascomycota</taxon>
        <taxon>Pezizomycotina</taxon>
        <taxon>Dothideomycetes</taxon>
        <taxon>Dothideomycetes incertae sedis</taxon>
        <taxon>Botryosphaeriales</taxon>
        <taxon>Botryosphaeriaceae</taxon>
        <taxon>Lasiodiplodia</taxon>
    </lineage>
</organism>